<evidence type="ECO:0000313" key="3">
    <source>
        <dbReference type="Proteomes" id="UP001480595"/>
    </source>
</evidence>
<keyword evidence="3" id="KW-1185">Reference proteome</keyword>
<protein>
    <submittedName>
        <fullName evidence="2">Uncharacterized protein</fullName>
    </submittedName>
</protein>
<dbReference type="RefSeq" id="XP_066716007.1">
    <property type="nucleotide sequence ID" value="XM_066856738.1"/>
</dbReference>
<dbReference type="GeneID" id="92089801"/>
<name>A0ABR1VBX9_9PEZI</name>
<feature type="coiled-coil region" evidence="1">
    <location>
        <begin position="8"/>
        <end position="51"/>
    </location>
</feature>
<accession>A0ABR1VBX9</accession>
<dbReference type="EMBL" id="JAQQWL010000006">
    <property type="protein sequence ID" value="KAK8068713.1"/>
    <property type="molecule type" value="Genomic_DNA"/>
</dbReference>
<keyword evidence="1" id="KW-0175">Coiled coil</keyword>
<reference evidence="2 3" key="1">
    <citation type="submission" date="2023-01" db="EMBL/GenBank/DDBJ databases">
        <title>Analysis of 21 Apiospora genomes using comparative genomics revels a genus with tremendous synthesis potential of carbohydrate active enzymes and secondary metabolites.</title>
        <authorList>
            <person name="Sorensen T."/>
        </authorList>
    </citation>
    <scope>NUCLEOTIDE SEQUENCE [LARGE SCALE GENOMIC DNA]</scope>
    <source>
        <strain evidence="2 3">CBS 135458</strain>
    </source>
</reference>
<gene>
    <name evidence="2" type="ORF">PG994_005329</name>
</gene>
<comment type="caution">
    <text evidence="2">The sequence shown here is derived from an EMBL/GenBank/DDBJ whole genome shotgun (WGS) entry which is preliminary data.</text>
</comment>
<evidence type="ECO:0000313" key="2">
    <source>
        <dbReference type="EMBL" id="KAK8068713.1"/>
    </source>
</evidence>
<evidence type="ECO:0000256" key="1">
    <source>
        <dbReference type="SAM" id="Coils"/>
    </source>
</evidence>
<organism evidence="2 3">
    <name type="scientific">Apiospora phragmitis</name>
    <dbReference type="NCBI Taxonomy" id="2905665"/>
    <lineage>
        <taxon>Eukaryota</taxon>
        <taxon>Fungi</taxon>
        <taxon>Dikarya</taxon>
        <taxon>Ascomycota</taxon>
        <taxon>Pezizomycotina</taxon>
        <taxon>Sordariomycetes</taxon>
        <taxon>Xylariomycetidae</taxon>
        <taxon>Amphisphaeriales</taxon>
        <taxon>Apiosporaceae</taxon>
        <taxon>Apiospora</taxon>
    </lineage>
</organism>
<proteinExistence type="predicted"/>
<dbReference type="Proteomes" id="UP001480595">
    <property type="component" value="Unassembled WGS sequence"/>
</dbReference>
<sequence length="170" mass="19512">MWTFSPPHHDIQAERDGIENARREYERELELSRHQYDLEHAQHELKELKLKEKIDGERRKQLLNARMQCLYLPALAFMSTAAFASEHEDRCYWHYQVANVAQPHLSLANLKHIVLADGEAAGEESTDLSGLVELELVVGGAKPGGDDFQDYAQSRDVPDAEQLRVRSEFQ</sequence>